<evidence type="ECO:0000256" key="2">
    <source>
        <dbReference type="ARBA" id="ARBA00008193"/>
    </source>
</evidence>
<evidence type="ECO:0000256" key="3">
    <source>
        <dbReference type="ARBA" id="ARBA00022475"/>
    </source>
</evidence>
<protein>
    <submittedName>
        <fullName evidence="9">Trimeric intracellular cation channel family protein</fullName>
    </submittedName>
</protein>
<keyword evidence="3" id="KW-1003">Cell membrane</keyword>
<evidence type="ECO:0000256" key="6">
    <source>
        <dbReference type="ARBA" id="ARBA00023136"/>
    </source>
</evidence>
<dbReference type="AlphaFoldDB" id="A0A508A3A2"/>
<feature type="transmembrane region" description="Helical" evidence="7">
    <location>
        <begin position="150"/>
        <end position="170"/>
    </location>
</feature>
<feature type="transmembrane region" description="Helical" evidence="7">
    <location>
        <begin position="176"/>
        <end position="195"/>
    </location>
</feature>
<dbReference type="EMBL" id="VICE01000090">
    <property type="protein sequence ID" value="TQD44430.1"/>
    <property type="molecule type" value="Genomic_DNA"/>
</dbReference>
<evidence type="ECO:0000256" key="4">
    <source>
        <dbReference type="ARBA" id="ARBA00022692"/>
    </source>
</evidence>
<comment type="subcellular location">
    <subcellularLocation>
        <location evidence="1">Cell membrane</location>
        <topology evidence="1">Multi-pass membrane protein</topology>
    </subcellularLocation>
</comment>
<sequence>MQSLILHLDLIGTFVFALSGAMLGVRHRLDLFGVLVLAFATASAGGILRDLLIGATPPAALHDWRYPAIWISAGLIAFAWSPWIERLHQPVRVFDALGLAVFAVAGTDKALGAGIGPLMAPCLGMLSGIGGGMLRDVLLARVPLVLHAELYAIAALAGASVVAVGSVLHLPPVPVTVAGVALCFSLRLAALRYGWHLPKALQAPPGDDAA</sequence>
<name>A0A508A3A2_9GAMM</name>
<evidence type="ECO:0000256" key="1">
    <source>
        <dbReference type="ARBA" id="ARBA00004651"/>
    </source>
</evidence>
<keyword evidence="10" id="KW-1185">Reference proteome</keyword>
<dbReference type="RefSeq" id="WP_141518582.1">
    <property type="nucleotide sequence ID" value="NZ_VICE01000090.1"/>
</dbReference>
<feature type="domain" description="Glycine transporter" evidence="8">
    <location>
        <begin position="8"/>
        <end position="80"/>
    </location>
</feature>
<evidence type="ECO:0000256" key="5">
    <source>
        <dbReference type="ARBA" id="ARBA00022989"/>
    </source>
</evidence>
<evidence type="ECO:0000259" key="8">
    <source>
        <dbReference type="Pfam" id="PF03458"/>
    </source>
</evidence>
<dbReference type="PANTHER" id="PTHR30506">
    <property type="entry name" value="INNER MEMBRANE PROTEIN"/>
    <property type="match status" value="1"/>
</dbReference>
<dbReference type="OrthoDB" id="9791874at2"/>
<keyword evidence="5 7" id="KW-1133">Transmembrane helix</keyword>
<feature type="transmembrane region" description="Helical" evidence="7">
    <location>
        <begin position="6"/>
        <end position="25"/>
    </location>
</feature>
<comment type="caution">
    <text evidence="9">The sequence shown here is derived from an EMBL/GenBank/DDBJ whole genome shotgun (WGS) entry which is preliminary data.</text>
</comment>
<feature type="domain" description="Glycine transporter" evidence="8">
    <location>
        <begin position="93"/>
        <end position="164"/>
    </location>
</feature>
<accession>A0A508A3A2</accession>
<dbReference type="InterPro" id="IPR005115">
    <property type="entry name" value="Gly_transporter"/>
</dbReference>
<keyword evidence="4 7" id="KW-0812">Transmembrane</keyword>
<gene>
    <name evidence="9" type="ORF">FKV25_09600</name>
</gene>
<dbReference type="Pfam" id="PF03458">
    <property type="entry name" value="Gly_transporter"/>
    <property type="match status" value="2"/>
</dbReference>
<evidence type="ECO:0000313" key="10">
    <source>
        <dbReference type="Proteomes" id="UP000318212"/>
    </source>
</evidence>
<organism evidence="9 10">
    <name type="scientific">Marilutibacter aestuarii</name>
    <dbReference type="NCBI Taxonomy" id="1706195"/>
    <lineage>
        <taxon>Bacteria</taxon>
        <taxon>Pseudomonadati</taxon>
        <taxon>Pseudomonadota</taxon>
        <taxon>Gammaproteobacteria</taxon>
        <taxon>Lysobacterales</taxon>
        <taxon>Lysobacteraceae</taxon>
        <taxon>Marilutibacter</taxon>
    </lineage>
</organism>
<dbReference type="Proteomes" id="UP000318212">
    <property type="component" value="Unassembled WGS sequence"/>
</dbReference>
<feature type="transmembrane region" description="Helical" evidence="7">
    <location>
        <begin position="118"/>
        <end position="138"/>
    </location>
</feature>
<reference evidence="9 10" key="1">
    <citation type="submission" date="2019-06" db="EMBL/GenBank/DDBJ databases">
        <title>Lysobacter alkalisoli sp. nov. isolated from saline soil.</title>
        <authorList>
            <person name="Sun J.-Q."/>
            <person name="Xu L."/>
        </authorList>
    </citation>
    <scope>NUCLEOTIDE SEQUENCE [LARGE SCALE GENOMIC DNA]</scope>
    <source>
        <strain evidence="9 10">JCM 31130</strain>
    </source>
</reference>
<evidence type="ECO:0000313" key="9">
    <source>
        <dbReference type="EMBL" id="TQD44430.1"/>
    </source>
</evidence>
<comment type="similarity">
    <text evidence="2">Belongs to the UPF0126 family.</text>
</comment>
<proteinExistence type="inferred from homology"/>
<feature type="transmembrane region" description="Helical" evidence="7">
    <location>
        <begin position="32"/>
        <end position="52"/>
    </location>
</feature>
<dbReference type="GO" id="GO:0005886">
    <property type="term" value="C:plasma membrane"/>
    <property type="evidence" value="ECO:0007669"/>
    <property type="project" value="UniProtKB-SubCell"/>
</dbReference>
<dbReference type="PANTHER" id="PTHR30506:SF3">
    <property type="entry name" value="UPF0126 INNER MEMBRANE PROTEIN YADS-RELATED"/>
    <property type="match status" value="1"/>
</dbReference>
<evidence type="ECO:0000256" key="7">
    <source>
        <dbReference type="SAM" id="Phobius"/>
    </source>
</evidence>
<keyword evidence="6 7" id="KW-0472">Membrane</keyword>